<dbReference type="EMBL" id="LT629706">
    <property type="protein sequence ID" value="SDN66951.1"/>
    <property type="molecule type" value="Genomic_DNA"/>
</dbReference>
<dbReference type="InterPro" id="IPR025737">
    <property type="entry name" value="FApF"/>
</dbReference>
<keyword evidence="2" id="KW-1185">Reference proteome</keyword>
<name>A0ABY0RCT2_9PSED</name>
<accession>A0ABY0RCT2</accession>
<sequence>MNSFGFKKIVGPSVLAFSQWASATEGGGSMYPPGVESWMSGAMPPPGFYGVVYAQNYRADVLRGNDGGKLPVDFDLEANVVAPRFIWVTNHQVLGGQLAFHTIIPLVDLRVSMAGVNDRKQGLGDITFGPGLGYHYSQNFHVVYGVDFYAPTGRYDRNDLANFGRNYWTAQAVIAMTYADPHGLNADAKVMYGINAKNRDTDYKSGQEFIVDYAVGWAVAPGWVAGVGGYFYQQTTDDYLDGDRVSDNKGKSFAIGPAVKYSNSNGWSLTAKWQREDYVKNRPEGDAFWLKFAFAY</sequence>
<reference evidence="1 2" key="1">
    <citation type="submission" date="2016-10" db="EMBL/GenBank/DDBJ databases">
        <authorList>
            <person name="Varghese N."/>
            <person name="Submissions S."/>
        </authorList>
    </citation>
    <scope>NUCLEOTIDE SEQUENCE [LARGE SCALE GENOMIC DNA]</scope>
    <source>
        <strain evidence="1 2">BS2776</strain>
    </source>
</reference>
<protein>
    <submittedName>
        <fullName evidence="1">Uncharacterized conserved protein</fullName>
    </submittedName>
</protein>
<dbReference type="Proteomes" id="UP000181903">
    <property type="component" value="Chromosome I"/>
</dbReference>
<proteinExistence type="predicted"/>
<evidence type="ECO:0000313" key="1">
    <source>
        <dbReference type="EMBL" id="SDN66951.1"/>
    </source>
</evidence>
<dbReference type="Pfam" id="PF13557">
    <property type="entry name" value="Phenol_MetA_deg"/>
    <property type="match status" value="1"/>
</dbReference>
<evidence type="ECO:0000313" key="2">
    <source>
        <dbReference type="Proteomes" id="UP000181903"/>
    </source>
</evidence>
<organism evidence="1 2">
    <name type="scientific">Pseudomonas poae</name>
    <dbReference type="NCBI Taxonomy" id="200451"/>
    <lineage>
        <taxon>Bacteria</taxon>
        <taxon>Pseudomonadati</taxon>
        <taxon>Pseudomonadota</taxon>
        <taxon>Gammaproteobacteria</taxon>
        <taxon>Pseudomonadales</taxon>
        <taxon>Pseudomonadaceae</taxon>
        <taxon>Pseudomonas</taxon>
    </lineage>
</organism>
<gene>
    <name evidence="1" type="ORF">SAMN04490208_1064</name>
</gene>